<protein>
    <submittedName>
        <fullName evidence="1">Uncharacterized protein</fullName>
    </submittedName>
</protein>
<accession>A0A2P2J755</accession>
<evidence type="ECO:0000313" key="1">
    <source>
        <dbReference type="EMBL" id="MBW89300.1"/>
    </source>
</evidence>
<reference evidence="1" key="1">
    <citation type="submission" date="2018-02" db="EMBL/GenBank/DDBJ databases">
        <title>Rhizophora mucronata_Transcriptome.</title>
        <authorList>
            <person name="Meera S.P."/>
            <person name="Sreeshan A."/>
            <person name="Augustine A."/>
        </authorList>
    </citation>
    <scope>NUCLEOTIDE SEQUENCE</scope>
    <source>
        <tissue evidence="1">Leaf</tissue>
    </source>
</reference>
<dbReference type="AlphaFoldDB" id="A0A2P2J755"/>
<dbReference type="EMBL" id="GGEC01008817">
    <property type="protein sequence ID" value="MBW89300.1"/>
    <property type="molecule type" value="Transcribed_RNA"/>
</dbReference>
<proteinExistence type="predicted"/>
<organism evidence="1">
    <name type="scientific">Rhizophora mucronata</name>
    <name type="common">Asiatic mangrove</name>
    <dbReference type="NCBI Taxonomy" id="61149"/>
    <lineage>
        <taxon>Eukaryota</taxon>
        <taxon>Viridiplantae</taxon>
        <taxon>Streptophyta</taxon>
        <taxon>Embryophyta</taxon>
        <taxon>Tracheophyta</taxon>
        <taxon>Spermatophyta</taxon>
        <taxon>Magnoliopsida</taxon>
        <taxon>eudicotyledons</taxon>
        <taxon>Gunneridae</taxon>
        <taxon>Pentapetalae</taxon>
        <taxon>rosids</taxon>
        <taxon>fabids</taxon>
        <taxon>Malpighiales</taxon>
        <taxon>Rhizophoraceae</taxon>
        <taxon>Rhizophora</taxon>
    </lineage>
</organism>
<name>A0A2P2J755_RHIMU</name>
<sequence length="61" mass="6703">MALAQHAKLTILIANQRNKRIKLTGTVVHVVPCCAPPVPFCLYGFFPVPPNSLIVFVECLL</sequence>